<reference evidence="2 3" key="1">
    <citation type="submission" date="2012-10" db="EMBL/GenBank/DDBJ databases">
        <title>Genome sequencing and analysis of entomopathogenic fungi Beauveria bassiana D1-5.</title>
        <authorList>
            <person name="Li Q."/>
            <person name="Wang L."/>
            <person name="Zhang Z."/>
            <person name="Wang Q."/>
            <person name="Ren J."/>
            <person name="Wang M."/>
            <person name="Xu W."/>
            <person name="Wang J."/>
            <person name="Lu Y."/>
            <person name="Du Q."/>
            <person name="Sun Z."/>
        </authorList>
    </citation>
    <scope>NUCLEOTIDE SEQUENCE [LARGE SCALE GENOMIC DNA]</scope>
    <source>
        <strain evidence="2 3">D1-5</strain>
    </source>
</reference>
<feature type="region of interest" description="Disordered" evidence="1">
    <location>
        <begin position="317"/>
        <end position="360"/>
    </location>
</feature>
<protein>
    <submittedName>
        <fullName evidence="2">Uncharacterized protein</fullName>
    </submittedName>
</protein>
<evidence type="ECO:0000256" key="1">
    <source>
        <dbReference type="SAM" id="MobiDB-lite"/>
    </source>
</evidence>
<feature type="compositionally biased region" description="Low complexity" evidence="1">
    <location>
        <begin position="208"/>
        <end position="217"/>
    </location>
</feature>
<feature type="compositionally biased region" description="Basic and acidic residues" evidence="1">
    <location>
        <begin position="336"/>
        <end position="346"/>
    </location>
</feature>
<name>A0A0A2VT48_BEABA</name>
<dbReference type="Proteomes" id="UP000030106">
    <property type="component" value="Unassembled WGS sequence"/>
</dbReference>
<dbReference type="eggNOG" id="ENOG502T4CB">
    <property type="taxonomic scope" value="Eukaryota"/>
</dbReference>
<proteinExistence type="predicted"/>
<dbReference type="AlphaFoldDB" id="A0A0A2VT48"/>
<evidence type="ECO:0000313" key="2">
    <source>
        <dbReference type="EMBL" id="KGQ09330.1"/>
    </source>
</evidence>
<feature type="region of interest" description="Disordered" evidence="1">
    <location>
        <begin position="1"/>
        <end position="34"/>
    </location>
</feature>
<accession>A0A0A2VT48</accession>
<evidence type="ECO:0000313" key="3">
    <source>
        <dbReference type="Proteomes" id="UP000030106"/>
    </source>
</evidence>
<feature type="compositionally biased region" description="Pro residues" evidence="1">
    <location>
        <begin position="218"/>
        <end position="228"/>
    </location>
</feature>
<gene>
    <name evidence="2" type="ORF">BBAD15_g5335</name>
</gene>
<dbReference type="HOGENOM" id="CLU_769426_0_0_1"/>
<dbReference type="STRING" id="1245745.A0A0A2VT48"/>
<organism evidence="2 3">
    <name type="scientific">Beauveria bassiana D1-5</name>
    <dbReference type="NCBI Taxonomy" id="1245745"/>
    <lineage>
        <taxon>Eukaryota</taxon>
        <taxon>Fungi</taxon>
        <taxon>Dikarya</taxon>
        <taxon>Ascomycota</taxon>
        <taxon>Pezizomycotina</taxon>
        <taxon>Sordariomycetes</taxon>
        <taxon>Hypocreomycetidae</taxon>
        <taxon>Hypocreales</taxon>
        <taxon>Cordycipitaceae</taxon>
        <taxon>Beauveria</taxon>
    </lineage>
</organism>
<feature type="region of interest" description="Disordered" evidence="1">
    <location>
        <begin position="148"/>
        <end position="183"/>
    </location>
</feature>
<dbReference type="OrthoDB" id="4847496at2759"/>
<comment type="caution">
    <text evidence="2">The sequence shown here is derived from an EMBL/GenBank/DDBJ whole genome shotgun (WGS) entry which is preliminary data.</text>
</comment>
<feature type="region of interest" description="Disordered" evidence="1">
    <location>
        <begin position="206"/>
        <end position="246"/>
    </location>
</feature>
<sequence>MALRLHPSANLDTTPLHLPIAAPPPSQTNTDAGINASKRPRLVDNIITAEYLQHHAQQQGFYEHGSTVDTQLQYHQGEQQQPDWAALQLQLDAPQQQEQDQFQQLQQLQQLQHSQDIDADGVGFLPSYAHLPELVSEEVQFVSPQFNHQPLHHPEQQPTPHLNHQHLHHPEEQLSPPSPALAFDPSLTFLHGPLPMSSVVTLPPGAFQQQQQQHPPAVLMPPPPPPTANPHASTPRPPRAPPKTSTSVTAAAALSSTSASAALAYVHASSSSSAGTGGPSACTLRIGGYTLEEAGIKLPPSLSDAERRRRLRIIAEELHHEATHPPVLPPSQVPDLPEKPPPRRDSAPLAGAKKGGPEPQ</sequence>
<dbReference type="EMBL" id="ANFO01000463">
    <property type="protein sequence ID" value="KGQ09330.1"/>
    <property type="molecule type" value="Genomic_DNA"/>
</dbReference>